<keyword evidence="1" id="KW-0472">Membrane</keyword>
<protein>
    <submittedName>
        <fullName evidence="2">Uncharacterized protein</fullName>
    </submittedName>
</protein>
<dbReference type="EMBL" id="JACIEW010000005">
    <property type="protein sequence ID" value="MBB4052790.1"/>
    <property type="molecule type" value="Genomic_DNA"/>
</dbReference>
<keyword evidence="1" id="KW-0812">Transmembrane</keyword>
<sequence length="62" mass="6620">MSDKPKTGPFGLNRIRIMILLMGALVLLISIGMFLGGPNSYQALRDASNAAKEPTAEQLSSN</sequence>
<dbReference type="RefSeq" id="WP_183311557.1">
    <property type="nucleotide sequence ID" value="NZ_JACIEW010000005.1"/>
</dbReference>
<dbReference type="AlphaFoldDB" id="A0A7W6INC8"/>
<dbReference type="Proteomes" id="UP000547011">
    <property type="component" value="Unassembled WGS sequence"/>
</dbReference>
<comment type="caution">
    <text evidence="2">The sequence shown here is derived from an EMBL/GenBank/DDBJ whole genome shotgun (WGS) entry which is preliminary data.</text>
</comment>
<accession>A0A7W6INC8</accession>
<name>A0A7W6INC8_9HYPH</name>
<feature type="transmembrane region" description="Helical" evidence="1">
    <location>
        <begin position="15"/>
        <end position="35"/>
    </location>
</feature>
<gene>
    <name evidence="2" type="ORF">GGR20_002438</name>
</gene>
<evidence type="ECO:0000313" key="3">
    <source>
        <dbReference type="Proteomes" id="UP000547011"/>
    </source>
</evidence>
<evidence type="ECO:0000256" key="1">
    <source>
        <dbReference type="SAM" id="Phobius"/>
    </source>
</evidence>
<reference evidence="2 3" key="1">
    <citation type="submission" date="2020-08" db="EMBL/GenBank/DDBJ databases">
        <title>Genomic Encyclopedia of Type Strains, Phase IV (KMG-IV): sequencing the most valuable type-strain genomes for metagenomic binning, comparative biology and taxonomic classification.</title>
        <authorList>
            <person name="Goeker M."/>
        </authorList>
    </citation>
    <scope>NUCLEOTIDE SEQUENCE [LARGE SCALE GENOMIC DNA]</scope>
    <source>
        <strain evidence="2 3">DSM 23447</strain>
    </source>
</reference>
<proteinExistence type="predicted"/>
<evidence type="ECO:0000313" key="2">
    <source>
        <dbReference type="EMBL" id="MBB4052790.1"/>
    </source>
</evidence>
<keyword evidence="1" id="KW-1133">Transmembrane helix</keyword>
<keyword evidence="3" id="KW-1185">Reference proteome</keyword>
<organism evidence="2 3">
    <name type="scientific">Devosia subaequoris</name>
    <dbReference type="NCBI Taxonomy" id="395930"/>
    <lineage>
        <taxon>Bacteria</taxon>
        <taxon>Pseudomonadati</taxon>
        <taxon>Pseudomonadota</taxon>
        <taxon>Alphaproteobacteria</taxon>
        <taxon>Hyphomicrobiales</taxon>
        <taxon>Devosiaceae</taxon>
        <taxon>Devosia</taxon>
    </lineage>
</organism>